<evidence type="ECO:0000313" key="1">
    <source>
        <dbReference type="EMBL" id="EHL98804.1"/>
    </source>
</evidence>
<organism evidence="1 2">
    <name type="scientific">Lentilactobacillus parafarraginis F0439</name>
    <dbReference type="NCBI Taxonomy" id="797515"/>
    <lineage>
        <taxon>Bacteria</taxon>
        <taxon>Bacillati</taxon>
        <taxon>Bacillota</taxon>
        <taxon>Bacilli</taxon>
        <taxon>Lactobacillales</taxon>
        <taxon>Lactobacillaceae</taxon>
        <taxon>Lentilactobacillus</taxon>
    </lineage>
</organism>
<protein>
    <submittedName>
        <fullName evidence="1">Uncharacterized protein</fullName>
    </submittedName>
</protein>
<comment type="caution">
    <text evidence="1">The sequence shown here is derived from an EMBL/GenBank/DDBJ whole genome shotgun (WGS) entry which is preliminary data.</text>
</comment>
<proteinExistence type="predicted"/>
<sequence length="39" mass="4627">MFCPIFMDSVTLNYCESQGFEDAQPLHFLQLVMKIIRFN</sequence>
<reference evidence="1 2" key="1">
    <citation type="submission" date="2011-09" db="EMBL/GenBank/DDBJ databases">
        <authorList>
            <person name="Weinstock G."/>
            <person name="Sodergren E."/>
            <person name="Clifton S."/>
            <person name="Fulton L."/>
            <person name="Fulton B."/>
            <person name="Courtney L."/>
            <person name="Fronick C."/>
            <person name="Harrison M."/>
            <person name="Strong C."/>
            <person name="Farmer C."/>
            <person name="Delahaunty K."/>
            <person name="Markovic C."/>
            <person name="Hall O."/>
            <person name="Minx P."/>
            <person name="Tomlinson C."/>
            <person name="Mitreva M."/>
            <person name="Hou S."/>
            <person name="Chen J."/>
            <person name="Wollam A."/>
            <person name="Pepin K.H."/>
            <person name="Johnson M."/>
            <person name="Bhonagiri V."/>
            <person name="Zhang X."/>
            <person name="Suruliraj S."/>
            <person name="Warren W."/>
            <person name="Chinwalla A."/>
            <person name="Mardis E.R."/>
            <person name="Wilson R.K."/>
        </authorList>
    </citation>
    <scope>NUCLEOTIDE SEQUENCE [LARGE SCALE GENOMIC DNA]</scope>
    <source>
        <strain evidence="1 2">F0439</strain>
    </source>
</reference>
<dbReference type="HOGENOM" id="CLU_3311857_0_0_9"/>
<gene>
    <name evidence="1" type="ORF">HMPREF9103_01360</name>
</gene>
<dbReference type="AlphaFoldDB" id="G9ZNQ6"/>
<dbReference type="Proteomes" id="UP000004625">
    <property type="component" value="Unassembled WGS sequence"/>
</dbReference>
<accession>G9ZNQ6</accession>
<keyword evidence="2" id="KW-1185">Reference proteome</keyword>
<dbReference type="EMBL" id="AGEY01000062">
    <property type="protein sequence ID" value="EHL98804.1"/>
    <property type="molecule type" value="Genomic_DNA"/>
</dbReference>
<evidence type="ECO:0000313" key="2">
    <source>
        <dbReference type="Proteomes" id="UP000004625"/>
    </source>
</evidence>
<name>G9ZNQ6_9LACO</name>